<dbReference type="PhylomeDB" id="B4H9T6"/>
<dbReference type="PROSITE" id="PS51465">
    <property type="entry name" value="KAZAL_2"/>
    <property type="match status" value="1"/>
</dbReference>
<feature type="compositionally biased region" description="Low complexity" evidence="1">
    <location>
        <begin position="279"/>
        <end position="299"/>
    </location>
</feature>
<accession>B4H9T6</accession>
<gene>
    <name evidence="3" type="primary">Dper\GL22956</name>
    <name evidence="3" type="ORF">Dper_GL22956</name>
</gene>
<dbReference type="HOGENOM" id="CLU_050586_0_0_1"/>
<feature type="region of interest" description="Disordered" evidence="1">
    <location>
        <begin position="1"/>
        <end position="26"/>
    </location>
</feature>
<sequence>MQLSGDKSGDSGKMQKNQHVVDSPESYKAIHASEKVQSQFEMQTRQKPEGIQRMMMALGTLLLALSPEAVAASKSFSLGNWRFNDPHYSSDQYAKILSESGIGHDQDHTEKGAGKGGVGPLQIQYVDYQPHCASGGVPVCATNGTDHFYFENDCRLEAHNMKMLFQYGTELEPTELERCLPTCRTMKCTKIHRPVCAVVEIGGEGSGAQTPTTFPNECELRRHECQRKQVMRILHAGPCPPPTKGRRKKLRRNKGKRPASAAGSTGRPKVYVMLAQSQPSPRTGTTTTTPTTTMSTMTPITSSTAPLRFRQVMNSGNPMVSVSRAMDAYSVYNIDDVGHDYGEITDSTLSLFVPGVGRVTDAYPTTSTTTIKPKAATLTPTPIISTKASPTVGTKSTSSTTSTEMPGITTESSKHRRPEATSEASDNLSYYSTTDSSSTDRTEPI</sequence>
<proteinExistence type="predicted"/>
<dbReference type="CDD" id="cd00104">
    <property type="entry name" value="KAZAL_FS"/>
    <property type="match status" value="1"/>
</dbReference>
<dbReference type="InterPro" id="IPR036058">
    <property type="entry name" value="Kazal_dom_sf"/>
</dbReference>
<dbReference type="Proteomes" id="UP000008744">
    <property type="component" value="Unassembled WGS sequence"/>
</dbReference>
<protein>
    <submittedName>
        <fullName evidence="3">GL22956</fullName>
    </submittedName>
</protein>
<dbReference type="eggNOG" id="KOG3649">
    <property type="taxonomic scope" value="Eukaryota"/>
</dbReference>
<reference evidence="3 4" key="1">
    <citation type="journal article" date="2007" name="Nature">
        <title>Evolution of genes and genomes on the Drosophila phylogeny.</title>
        <authorList>
            <consortium name="Drosophila 12 Genomes Consortium"/>
            <person name="Clark A.G."/>
            <person name="Eisen M.B."/>
            <person name="Smith D.R."/>
            <person name="Bergman C.M."/>
            <person name="Oliver B."/>
            <person name="Markow T.A."/>
            <person name="Kaufman T.C."/>
            <person name="Kellis M."/>
            <person name="Gelbart W."/>
            <person name="Iyer V.N."/>
            <person name="Pollard D.A."/>
            <person name="Sackton T.B."/>
            <person name="Larracuente A.M."/>
            <person name="Singh N.D."/>
            <person name="Abad J.P."/>
            <person name="Abt D.N."/>
            <person name="Adryan B."/>
            <person name="Aguade M."/>
            <person name="Akashi H."/>
            <person name="Anderson W.W."/>
            <person name="Aquadro C.F."/>
            <person name="Ardell D.H."/>
            <person name="Arguello R."/>
            <person name="Artieri C.G."/>
            <person name="Barbash D.A."/>
            <person name="Barker D."/>
            <person name="Barsanti P."/>
            <person name="Batterham P."/>
            <person name="Batzoglou S."/>
            <person name="Begun D."/>
            <person name="Bhutkar A."/>
            <person name="Blanco E."/>
            <person name="Bosak S.A."/>
            <person name="Bradley R.K."/>
            <person name="Brand A.D."/>
            <person name="Brent M.R."/>
            <person name="Brooks A.N."/>
            <person name="Brown R.H."/>
            <person name="Butlin R.K."/>
            <person name="Caggese C."/>
            <person name="Calvi B.R."/>
            <person name="Bernardo de Carvalho A."/>
            <person name="Caspi A."/>
            <person name="Castrezana S."/>
            <person name="Celniker S.E."/>
            <person name="Chang J.L."/>
            <person name="Chapple C."/>
            <person name="Chatterji S."/>
            <person name="Chinwalla A."/>
            <person name="Civetta A."/>
            <person name="Clifton S.W."/>
            <person name="Comeron J.M."/>
            <person name="Costello J.C."/>
            <person name="Coyne J.A."/>
            <person name="Daub J."/>
            <person name="David R.G."/>
            <person name="Delcher A.L."/>
            <person name="Delehaunty K."/>
            <person name="Do C.B."/>
            <person name="Ebling H."/>
            <person name="Edwards K."/>
            <person name="Eickbush T."/>
            <person name="Evans J.D."/>
            <person name="Filipski A."/>
            <person name="Findeiss S."/>
            <person name="Freyhult E."/>
            <person name="Fulton L."/>
            <person name="Fulton R."/>
            <person name="Garcia A.C."/>
            <person name="Gardiner A."/>
            <person name="Garfield D.A."/>
            <person name="Garvin B.E."/>
            <person name="Gibson G."/>
            <person name="Gilbert D."/>
            <person name="Gnerre S."/>
            <person name="Godfrey J."/>
            <person name="Good R."/>
            <person name="Gotea V."/>
            <person name="Gravely B."/>
            <person name="Greenberg A.J."/>
            <person name="Griffiths-Jones S."/>
            <person name="Gross S."/>
            <person name="Guigo R."/>
            <person name="Gustafson E.A."/>
            <person name="Haerty W."/>
            <person name="Hahn M.W."/>
            <person name="Halligan D.L."/>
            <person name="Halpern A.L."/>
            <person name="Halter G.M."/>
            <person name="Han M.V."/>
            <person name="Heger A."/>
            <person name="Hillier L."/>
            <person name="Hinrichs A.S."/>
            <person name="Holmes I."/>
            <person name="Hoskins R.A."/>
            <person name="Hubisz M.J."/>
            <person name="Hultmark D."/>
            <person name="Huntley M.A."/>
            <person name="Jaffe D.B."/>
            <person name="Jagadeeshan S."/>
            <person name="Jeck W.R."/>
            <person name="Johnson J."/>
            <person name="Jones C.D."/>
            <person name="Jordan W.C."/>
            <person name="Karpen G.H."/>
            <person name="Kataoka E."/>
            <person name="Keightley P.D."/>
            <person name="Kheradpour P."/>
            <person name="Kirkness E.F."/>
            <person name="Koerich L.B."/>
            <person name="Kristiansen K."/>
            <person name="Kudrna D."/>
            <person name="Kulathinal R.J."/>
            <person name="Kumar S."/>
            <person name="Kwok R."/>
            <person name="Lander E."/>
            <person name="Langley C.H."/>
            <person name="Lapoint R."/>
            <person name="Lazzaro B.P."/>
            <person name="Lee S.J."/>
            <person name="Levesque L."/>
            <person name="Li R."/>
            <person name="Lin C.F."/>
            <person name="Lin M.F."/>
            <person name="Lindblad-Toh K."/>
            <person name="Llopart A."/>
            <person name="Long M."/>
            <person name="Low L."/>
            <person name="Lozovsky E."/>
            <person name="Lu J."/>
            <person name="Luo M."/>
            <person name="Machado C.A."/>
            <person name="Makalowski W."/>
            <person name="Marzo M."/>
            <person name="Matsuda M."/>
            <person name="Matzkin L."/>
            <person name="McAllister B."/>
            <person name="McBride C.S."/>
            <person name="McKernan B."/>
            <person name="McKernan K."/>
            <person name="Mendez-Lago M."/>
            <person name="Minx P."/>
            <person name="Mollenhauer M.U."/>
            <person name="Montooth K."/>
            <person name="Mount S.M."/>
            <person name="Mu X."/>
            <person name="Myers E."/>
            <person name="Negre B."/>
            <person name="Newfeld S."/>
            <person name="Nielsen R."/>
            <person name="Noor M.A."/>
            <person name="O'Grady P."/>
            <person name="Pachter L."/>
            <person name="Papaceit M."/>
            <person name="Parisi M.J."/>
            <person name="Parisi M."/>
            <person name="Parts L."/>
            <person name="Pedersen J.S."/>
            <person name="Pesole G."/>
            <person name="Phillippy A.M."/>
            <person name="Ponting C.P."/>
            <person name="Pop M."/>
            <person name="Porcelli D."/>
            <person name="Powell J.R."/>
            <person name="Prohaska S."/>
            <person name="Pruitt K."/>
            <person name="Puig M."/>
            <person name="Quesneville H."/>
            <person name="Ram K.R."/>
            <person name="Rand D."/>
            <person name="Rasmussen M.D."/>
            <person name="Reed L.K."/>
            <person name="Reenan R."/>
            <person name="Reily A."/>
            <person name="Remington K.A."/>
            <person name="Rieger T.T."/>
            <person name="Ritchie M.G."/>
            <person name="Robin C."/>
            <person name="Rogers Y.H."/>
            <person name="Rohde C."/>
            <person name="Rozas J."/>
            <person name="Rubenfield M.J."/>
            <person name="Ruiz A."/>
            <person name="Russo S."/>
            <person name="Salzberg S.L."/>
            <person name="Sanchez-Gracia A."/>
            <person name="Saranga D.J."/>
            <person name="Sato H."/>
            <person name="Schaeffer S.W."/>
            <person name="Schatz M.C."/>
            <person name="Schlenke T."/>
            <person name="Schwartz R."/>
            <person name="Segarra C."/>
            <person name="Singh R.S."/>
            <person name="Sirot L."/>
            <person name="Sirota M."/>
            <person name="Sisneros N.B."/>
            <person name="Smith C.D."/>
            <person name="Smith T.F."/>
            <person name="Spieth J."/>
            <person name="Stage D.E."/>
            <person name="Stark A."/>
            <person name="Stephan W."/>
            <person name="Strausberg R.L."/>
            <person name="Strempel S."/>
            <person name="Sturgill D."/>
            <person name="Sutton G."/>
            <person name="Sutton G.G."/>
            <person name="Tao W."/>
            <person name="Teichmann S."/>
            <person name="Tobari Y.N."/>
            <person name="Tomimura Y."/>
            <person name="Tsolas J.M."/>
            <person name="Valente V.L."/>
            <person name="Venter E."/>
            <person name="Venter J.C."/>
            <person name="Vicario S."/>
            <person name="Vieira F.G."/>
            <person name="Vilella A.J."/>
            <person name="Villasante A."/>
            <person name="Walenz B."/>
            <person name="Wang J."/>
            <person name="Wasserman M."/>
            <person name="Watts T."/>
            <person name="Wilson D."/>
            <person name="Wilson R.K."/>
            <person name="Wing R.A."/>
            <person name="Wolfner M.F."/>
            <person name="Wong A."/>
            <person name="Wong G.K."/>
            <person name="Wu C.I."/>
            <person name="Wu G."/>
            <person name="Yamamoto D."/>
            <person name="Yang H.P."/>
            <person name="Yang S.P."/>
            <person name="Yorke J.A."/>
            <person name="Yoshida K."/>
            <person name="Zdobnov E."/>
            <person name="Zhang P."/>
            <person name="Zhang Y."/>
            <person name="Zimin A.V."/>
            <person name="Baldwin J."/>
            <person name="Abdouelleil A."/>
            <person name="Abdulkadir J."/>
            <person name="Abebe A."/>
            <person name="Abera B."/>
            <person name="Abreu J."/>
            <person name="Acer S.C."/>
            <person name="Aftuck L."/>
            <person name="Alexander A."/>
            <person name="An P."/>
            <person name="Anderson E."/>
            <person name="Anderson S."/>
            <person name="Arachi H."/>
            <person name="Azer M."/>
            <person name="Bachantsang P."/>
            <person name="Barry A."/>
            <person name="Bayul T."/>
            <person name="Berlin A."/>
            <person name="Bessette D."/>
            <person name="Bloom T."/>
            <person name="Blye J."/>
            <person name="Boguslavskiy L."/>
            <person name="Bonnet C."/>
            <person name="Boukhgalter B."/>
            <person name="Bourzgui I."/>
            <person name="Brown A."/>
            <person name="Cahill P."/>
            <person name="Channer S."/>
            <person name="Cheshatsang Y."/>
            <person name="Chuda L."/>
            <person name="Citroen M."/>
            <person name="Collymore A."/>
            <person name="Cooke P."/>
            <person name="Costello M."/>
            <person name="D'Aco K."/>
            <person name="Daza R."/>
            <person name="De Haan G."/>
            <person name="DeGray S."/>
            <person name="DeMaso C."/>
            <person name="Dhargay N."/>
            <person name="Dooley K."/>
            <person name="Dooley E."/>
            <person name="Doricent M."/>
            <person name="Dorje P."/>
            <person name="Dorjee K."/>
            <person name="Dupes A."/>
            <person name="Elong R."/>
            <person name="Falk J."/>
            <person name="Farina A."/>
            <person name="Faro S."/>
            <person name="Ferguson D."/>
            <person name="Fisher S."/>
            <person name="Foley C.D."/>
            <person name="Franke A."/>
            <person name="Friedrich D."/>
            <person name="Gadbois L."/>
            <person name="Gearin G."/>
            <person name="Gearin C.R."/>
            <person name="Giannoukos G."/>
            <person name="Goode T."/>
            <person name="Graham J."/>
            <person name="Grandbois E."/>
            <person name="Grewal S."/>
            <person name="Gyaltsen K."/>
            <person name="Hafez N."/>
            <person name="Hagos B."/>
            <person name="Hall J."/>
            <person name="Henson C."/>
            <person name="Hollinger A."/>
            <person name="Honan T."/>
            <person name="Huard M.D."/>
            <person name="Hughes L."/>
            <person name="Hurhula B."/>
            <person name="Husby M.E."/>
            <person name="Kamat A."/>
            <person name="Kanga B."/>
            <person name="Kashin S."/>
            <person name="Khazanovich D."/>
            <person name="Kisner P."/>
            <person name="Lance K."/>
            <person name="Lara M."/>
            <person name="Lee W."/>
            <person name="Lennon N."/>
            <person name="Letendre F."/>
            <person name="LeVine R."/>
            <person name="Lipovsky A."/>
            <person name="Liu X."/>
            <person name="Liu J."/>
            <person name="Liu S."/>
            <person name="Lokyitsang T."/>
            <person name="Lokyitsang Y."/>
            <person name="Lubonja R."/>
            <person name="Lui A."/>
            <person name="MacDonald P."/>
            <person name="Magnisalis V."/>
            <person name="Maru K."/>
            <person name="Matthews C."/>
            <person name="McCusker W."/>
            <person name="McDonough S."/>
            <person name="Mehta T."/>
            <person name="Meldrim J."/>
            <person name="Meneus L."/>
            <person name="Mihai O."/>
            <person name="Mihalev A."/>
            <person name="Mihova T."/>
            <person name="Mittelman R."/>
            <person name="Mlenga V."/>
            <person name="Montmayeur A."/>
            <person name="Mulrain L."/>
            <person name="Navidi A."/>
            <person name="Naylor J."/>
            <person name="Negash T."/>
            <person name="Nguyen T."/>
            <person name="Nguyen N."/>
            <person name="Nicol R."/>
            <person name="Norbu C."/>
            <person name="Norbu N."/>
            <person name="Novod N."/>
            <person name="O'Neill B."/>
            <person name="Osman S."/>
            <person name="Markiewicz E."/>
            <person name="Oyono O.L."/>
            <person name="Patti C."/>
            <person name="Phunkhang P."/>
            <person name="Pierre F."/>
            <person name="Priest M."/>
            <person name="Raghuraman S."/>
            <person name="Rege F."/>
            <person name="Reyes R."/>
            <person name="Rise C."/>
            <person name="Rogov P."/>
            <person name="Ross K."/>
            <person name="Ryan E."/>
            <person name="Settipalli S."/>
            <person name="Shea T."/>
            <person name="Sherpa N."/>
            <person name="Shi L."/>
            <person name="Shih D."/>
            <person name="Sparrow T."/>
            <person name="Spaulding J."/>
            <person name="Stalker J."/>
            <person name="Stange-Thomann N."/>
            <person name="Stavropoulos S."/>
            <person name="Stone C."/>
            <person name="Strader C."/>
            <person name="Tesfaye S."/>
            <person name="Thomson T."/>
            <person name="Thoulutsang Y."/>
            <person name="Thoulutsang D."/>
            <person name="Topham K."/>
            <person name="Topping I."/>
            <person name="Tsamla T."/>
            <person name="Vassiliev H."/>
            <person name="Vo A."/>
            <person name="Wangchuk T."/>
            <person name="Wangdi T."/>
            <person name="Weiand M."/>
            <person name="Wilkinson J."/>
            <person name="Wilson A."/>
            <person name="Yadav S."/>
            <person name="Young G."/>
            <person name="Yu Q."/>
            <person name="Zembek L."/>
            <person name="Zhong D."/>
            <person name="Zimmer A."/>
            <person name="Zwirko Z."/>
            <person name="Jaffe D.B."/>
            <person name="Alvarez P."/>
            <person name="Brockman W."/>
            <person name="Butler J."/>
            <person name="Chin C."/>
            <person name="Gnerre S."/>
            <person name="Grabherr M."/>
            <person name="Kleber M."/>
            <person name="Mauceli E."/>
            <person name="MacCallum I."/>
        </authorList>
    </citation>
    <scope>NUCLEOTIDE SEQUENCE [LARGE SCALE GENOMIC DNA]</scope>
    <source>
        <strain evidence="4">MSH-3 / Tucson 14011-0111.49</strain>
    </source>
</reference>
<dbReference type="EMBL" id="CH479231">
    <property type="protein sequence ID" value="EDW36583.1"/>
    <property type="molecule type" value="Genomic_DNA"/>
</dbReference>
<evidence type="ECO:0000259" key="2">
    <source>
        <dbReference type="PROSITE" id="PS51465"/>
    </source>
</evidence>
<evidence type="ECO:0000313" key="3">
    <source>
        <dbReference type="EMBL" id="EDW36583.1"/>
    </source>
</evidence>
<dbReference type="AlphaFoldDB" id="B4H9T6"/>
<dbReference type="STRING" id="7234.B4H9T6"/>
<organism evidence="4">
    <name type="scientific">Drosophila persimilis</name>
    <name type="common">Fruit fly</name>
    <dbReference type="NCBI Taxonomy" id="7234"/>
    <lineage>
        <taxon>Eukaryota</taxon>
        <taxon>Metazoa</taxon>
        <taxon>Ecdysozoa</taxon>
        <taxon>Arthropoda</taxon>
        <taxon>Hexapoda</taxon>
        <taxon>Insecta</taxon>
        <taxon>Pterygota</taxon>
        <taxon>Neoptera</taxon>
        <taxon>Endopterygota</taxon>
        <taxon>Diptera</taxon>
        <taxon>Brachycera</taxon>
        <taxon>Muscomorpha</taxon>
        <taxon>Ephydroidea</taxon>
        <taxon>Drosophilidae</taxon>
        <taxon>Drosophila</taxon>
        <taxon>Sophophora</taxon>
    </lineage>
</organism>
<evidence type="ECO:0000256" key="1">
    <source>
        <dbReference type="SAM" id="MobiDB-lite"/>
    </source>
</evidence>
<dbReference type="OrthoDB" id="8070208at2759"/>
<dbReference type="OMA" id="AYNVYNI"/>
<feature type="region of interest" description="Disordered" evidence="1">
    <location>
        <begin position="381"/>
        <end position="445"/>
    </location>
</feature>
<dbReference type="KEGG" id="dpe:6602591"/>
<feature type="compositionally biased region" description="Basic residues" evidence="1">
    <location>
        <begin position="244"/>
        <end position="257"/>
    </location>
</feature>
<feature type="domain" description="Kazal-like" evidence="2">
    <location>
        <begin position="180"/>
        <end position="241"/>
    </location>
</feature>
<feature type="region of interest" description="Disordered" evidence="1">
    <location>
        <begin position="235"/>
        <end position="299"/>
    </location>
</feature>
<evidence type="ECO:0000313" key="4">
    <source>
        <dbReference type="Proteomes" id="UP000008744"/>
    </source>
</evidence>
<name>B4H9T6_DROPE</name>
<dbReference type="Gene3D" id="3.30.60.30">
    <property type="match status" value="1"/>
</dbReference>
<keyword evidence="4" id="KW-1185">Reference proteome</keyword>
<dbReference type="GO" id="GO:0007304">
    <property type="term" value="P:chorion-containing eggshell formation"/>
    <property type="evidence" value="ECO:0007669"/>
    <property type="project" value="EnsemblMetazoa"/>
</dbReference>
<dbReference type="Pfam" id="PF07648">
    <property type="entry name" value="Kazal_2"/>
    <property type="match status" value="2"/>
</dbReference>
<feature type="compositionally biased region" description="Polar residues" evidence="1">
    <location>
        <begin position="381"/>
        <end position="395"/>
    </location>
</feature>
<dbReference type="InterPro" id="IPR002350">
    <property type="entry name" value="Kazal_dom"/>
</dbReference>
<dbReference type="SUPFAM" id="SSF100895">
    <property type="entry name" value="Kazal-type serine protease inhibitors"/>
    <property type="match status" value="1"/>
</dbReference>